<name>A0A839MZB0_9MICO</name>
<dbReference type="RefSeq" id="WP_246336144.1">
    <property type="nucleotide sequence ID" value="NZ_JACHVQ010000001.1"/>
</dbReference>
<gene>
    <name evidence="1" type="ORF">FHU39_000471</name>
</gene>
<protein>
    <recommendedName>
        <fullName evidence="3">DUF559 domain-containing protein</fullName>
    </recommendedName>
</protein>
<comment type="caution">
    <text evidence="1">The sequence shown here is derived from an EMBL/GenBank/DDBJ whole genome shotgun (WGS) entry which is preliminary data.</text>
</comment>
<proteinExistence type="predicted"/>
<sequence length="324" mass="34947">MPQQSLEMVVGAPLRYGAARRAIARELAAEHGGVVHRLTLAQHGIDRFGVRNEVAAGRWFTVGRHTVAVDSPELGVVAQWWRAVWESGSGARLDGTSALLAAGLTGFEPPVIDVSMPKSSRVHAVPGVRTHFPHRLAPVVGAGIRRVAAEVATIHAAQWAVSDRQAALLICLPLQQRLTTPPRVQLAWRSVLRSPRRTLLDSVIADVTDGAHSLGELDFARLARKAGLPTPTRQALRDGPGGRVYLDVSWDEVGLVVEVDGGHHALALNPIDDALRQNDRVAAGERVLRIPVIGLRLTPERFMRQVRHTYDALRAGDGSGSCGP</sequence>
<evidence type="ECO:0000313" key="1">
    <source>
        <dbReference type="EMBL" id="MBB2890487.1"/>
    </source>
</evidence>
<dbReference type="Proteomes" id="UP000559182">
    <property type="component" value="Unassembled WGS sequence"/>
</dbReference>
<accession>A0A839MZB0</accession>
<dbReference type="AlphaFoldDB" id="A0A839MZB0"/>
<reference evidence="1 2" key="1">
    <citation type="submission" date="2020-08" db="EMBL/GenBank/DDBJ databases">
        <title>Sequencing the genomes of 1000 actinobacteria strains.</title>
        <authorList>
            <person name="Klenk H.-P."/>
        </authorList>
    </citation>
    <scope>NUCLEOTIDE SEQUENCE [LARGE SCALE GENOMIC DNA]</scope>
    <source>
        <strain evidence="1 2">DSM 105369</strain>
    </source>
</reference>
<organism evidence="1 2">
    <name type="scientific">Flexivirga oryzae</name>
    <dbReference type="NCBI Taxonomy" id="1794944"/>
    <lineage>
        <taxon>Bacteria</taxon>
        <taxon>Bacillati</taxon>
        <taxon>Actinomycetota</taxon>
        <taxon>Actinomycetes</taxon>
        <taxon>Micrococcales</taxon>
        <taxon>Dermacoccaceae</taxon>
        <taxon>Flexivirga</taxon>
    </lineage>
</organism>
<evidence type="ECO:0000313" key="2">
    <source>
        <dbReference type="Proteomes" id="UP000559182"/>
    </source>
</evidence>
<dbReference type="EMBL" id="JACHVQ010000001">
    <property type="protein sequence ID" value="MBB2890487.1"/>
    <property type="molecule type" value="Genomic_DNA"/>
</dbReference>
<keyword evidence="2" id="KW-1185">Reference proteome</keyword>
<evidence type="ECO:0008006" key="3">
    <source>
        <dbReference type="Google" id="ProtNLM"/>
    </source>
</evidence>